<gene>
    <name evidence="2" type="ORF">UY3_02869</name>
</gene>
<evidence type="ECO:0000256" key="1">
    <source>
        <dbReference type="SAM" id="MobiDB-lite"/>
    </source>
</evidence>
<keyword evidence="3" id="KW-1185">Reference proteome</keyword>
<evidence type="ECO:0000313" key="2">
    <source>
        <dbReference type="EMBL" id="EMP39917.1"/>
    </source>
</evidence>
<evidence type="ECO:0000313" key="3">
    <source>
        <dbReference type="Proteomes" id="UP000031443"/>
    </source>
</evidence>
<dbReference type="AlphaFoldDB" id="M7CG90"/>
<feature type="compositionally biased region" description="Low complexity" evidence="1">
    <location>
        <begin position="59"/>
        <end position="71"/>
    </location>
</feature>
<accession>M7CG90</accession>
<organism evidence="2 3">
    <name type="scientific">Chelonia mydas</name>
    <name type="common">Green sea-turtle</name>
    <name type="synonym">Chelonia agassizi</name>
    <dbReference type="NCBI Taxonomy" id="8469"/>
    <lineage>
        <taxon>Eukaryota</taxon>
        <taxon>Metazoa</taxon>
        <taxon>Chordata</taxon>
        <taxon>Craniata</taxon>
        <taxon>Vertebrata</taxon>
        <taxon>Euteleostomi</taxon>
        <taxon>Archelosauria</taxon>
        <taxon>Testudinata</taxon>
        <taxon>Testudines</taxon>
        <taxon>Cryptodira</taxon>
        <taxon>Durocryptodira</taxon>
        <taxon>Americhelydia</taxon>
        <taxon>Chelonioidea</taxon>
        <taxon>Cheloniidae</taxon>
        <taxon>Chelonia</taxon>
    </lineage>
</organism>
<reference evidence="3" key="1">
    <citation type="journal article" date="2013" name="Nat. Genet.">
        <title>The draft genomes of soft-shell turtle and green sea turtle yield insights into the development and evolution of the turtle-specific body plan.</title>
        <authorList>
            <person name="Wang Z."/>
            <person name="Pascual-Anaya J."/>
            <person name="Zadissa A."/>
            <person name="Li W."/>
            <person name="Niimura Y."/>
            <person name="Huang Z."/>
            <person name="Li C."/>
            <person name="White S."/>
            <person name="Xiong Z."/>
            <person name="Fang D."/>
            <person name="Wang B."/>
            <person name="Ming Y."/>
            <person name="Chen Y."/>
            <person name="Zheng Y."/>
            <person name="Kuraku S."/>
            <person name="Pignatelli M."/>
            <person name="Herrero J."/>
            <person name="Beal K."/>
            <person name="Nozawa M."/>
            <person name="Li Q."/>
            <person name="Wang J."/>
            <person name="Zhang H."/>
            <person name="Yu L."/>
            <person name="Shigenobu S."/>
            <person name="Wang J."/>
            <person name="Liu J."/>
            <person name="Flicek P."/>
            <person name="Searle S."/>
            <person name="Wang J."/>
            <person name="Kuratani S."/>
            <person name="Yin Y."/>
            <person name="Aken B."/>
            <person name="Zhang G."/>
            <person name="Irie N."/>
        </authorList>
    </citation>
    <scope>NUCLEOTIDE SEQUENCE [LARGE SCALE GENOMIC DNA]</scope>
</reference>
<protein>
    <submittedName>
        <fullName evidence="2">Uncharacterized protein</fullName>
    </submittedName>
</protein>
<name>M7CG90_CHEMY</name>
<feature type="compositionally biased region" description="Acidic residues" evidence="1">
    <location>
        <begin position="1"/>
        <end position="15"/>
    </location>
</feature>
<dbReference type="Proteomes" id="UP000031443">
    <property type="component" value="Unassembled WGS sequence"/>
</dbReference>
<proteinExistence type="predicted"/>
<feature type="region of interest" description="Disordered" evidence="1">
    <location>
        <begin position="1"/>
        <end position="81"/>
    </location>
</feature>
<sequence>MEEDFVDEEEEEEENAQQASGESFLPGSQDLFITLEPIPSQGRIPDPEAEEGTSGANVSMLPLSSRSLRLSQIRRRKNPHS</sequence>
<dbReference type="EMBL" id="KB515362">
    <property type="protein sequence ID" value="EMP39917.1"/>
    <property type="molecule type" value="Genomic_DNA"/>
</dbReference>
<feature type="compositionally biased region" description="Basic residues" evidence="1">
    <location>
        <begin position="72"/>
        <end position="81"/>
    </location>
</feature>